<gene>
    <name evidence="1" type="ORF">J1784_22340</name>
</gene>
<proteinExistence type="predicted"/>
<comment type="caution">
    <text evidence="1">The sequence shown here is derived from an EMBL/GenBank/DDBJ whole genome shotgun (WGS) entry which is preliminary data.</text>
</comment>
<dbReference type="EMBL" id="JAFMOY010000132">
    <property type="protein sequence ID" value="MBU9847742.1"/>
    <property type="molecule type" value="Genomic_DNA"/>
</dbReference>
<protein>
    <submittedName>
        <fullName evidence="1">Uncharacterized protein</fullName>
    </submittedName>
</protein>
<dbReference type="RefSeq" id="WP_217151009.1">
    <property type="nucleotide sequence ID" value="NZ_JAFMOY010000132.1"/>
</dbReference>
<sequence length="123" mass="13538">MKIRNVVLYTLPLFLVAGIAYGNYRGENVPDFVNEAVATVSNKMSYSFGASTCKIIKNNEAQWDMACSSPLTSEPLIFTVQAAEKSPYDVSTSFYLTAENTAAKKASDEGLMRYLMINKTSVI</sequence>
<name>A0ABS6LLZ1_9GAMM</name>
<evidence type="ECO:0000313" key="1">
    <source>
        <dbReference type="EMBL" id="MBU9847742.1"/>
    </source>
</evidence>
<dbReference type="Proteomes" id="UP000739284">
    <property type="component" value="Unassembled WGS sequence"/>
</dbReference>
<reference evidence="1 2" key="1">
    <citation type="submission" date="2021-03" db="EMBL/GenBank/DDBJ databases">
        <title>Five novel Rahnella species.</title>
        <authorList>
            <person name="Brady C."/>
            <person name="Asselin J."/>
            <person name="Beer S."/>
            <person name="Bruberg M.B."/>
            <person name="Crampton B."/>
            <person name="Venter S."/>
            <person name="Arnold D."/>
            <person name="Denman S."/>
        </authorList>
    </citation>
    <scope>NUCLEOTIDE SEQUENCE [LARGE SCALE GENOMIC DNA]</scope>
    <source>
        <strain evidence="1 2">FRB 231</strain>
    </source>
</reference>
<organism evidence="1 2">
    <name type="scientific">Rahnella ecdela</name>
    <dbReference type="NCBI Taxonomy" id="2816250"/>
    <lineage>
        <taxon>Bacteria</taxon>
        <taxon>Pseudomonadati</taxon>
        <taxon>Pseudomonadota</taxon>
        <taxon>Gammaproteobacteria</taxon>
        <taxon>Enterobacterales</taxon>
        <taxon>Yersiniaceae</taxon>
        <taxon>Rahnella</taxon>
    </lineage>
</organism>
<keyword evidence="2" id="KW-1185">Reference proteome</keyword>
<accession>A0ABS6LLZ1</accession>
<evidence type="ECO:0000313" key="2">
    <source>
        <dbReference type="Proteomes" id="UP000739284"/>
    </source>
</evidence>